<keyword evidence="8" id="KW-1185">Reference proteome</keyword>
<dbReference type="PANTHER" id="PTHR42718">
    <property type="entry name" value="MAJOR FACILITATOR SUPERFAMILY MULTIDRUG TRANSPORTER MFSC"/>
    <property type="match status" value="1"/>
</dbReference>
<comment type="subcellular location">
    <subcellularLocation>
        <location evidence="1">Cell membrane</location>
        <topology evidence="1">Multi-pass membrane protein</topology>
    </subcellularLocation>
</comment>
<feature type="domain" description="Major facilitator superfamily (MFS) profile" evidence="6">
    <location>
        <begin position="14"/>
        <end position="466"/>
    </location>
</feature>
<dbReference type="RefSeq" id="WP_380841891.1">
    <property type="nucleotide sequence ID" value="NZ_JBHSFP010000012.1"/>
</dbReference>
<feature type="transmembrane region" description="Helical" evidence="5">
    <location>
        <begin position="137"/>
        <end position="160"/>
    </location>
</feature>
<evidence type="ECO:0000256" key="2">
    <source>
        <dbReference type="ARBA" id="ARBA00022692"/>
    </source>
</evidence>
<keyword evidence="2 5" id="KW-0812">Transmembrane</keyword>
<dbReference type="InterPro" id="IPR036259">
    <property type="entry name" value="MFS_trans_sf"/>
</dbReference>
<evidence type="ECO:0000256" key="1">
    <source>
        <dbReference type="ARBA" id="ARBA00004651"/>
    </source>
</evidence>
<sequence>MSQAAHASRPSRLVLPIAAYSVLLVSALQTLVVPVVANIQVDLRVSATAASWVVTANLLAAAVLTPLVGRLGDLRGRRPVMLGVLVVVLAGSLIAATTADLPLLLLGRVMQAASFGLFPLAIGVLREELPPLRLTGAMALVSGMLAVGAGLGLVVTGLLMRSGGDYHRLFWLATLMSAVGLAGAWTLPRRKAVASGGIDWTGAILLGAGLVLLLLPLEEGNTWGWASPAVLVSLAGAVVAFTAFVLVERRIGQPLVSMRMLTHRPIVLANVAGLFLGVSMFVAFLAVSVFVQTPAAVAGYGFGATVLATSLIYLLPGTAAGVVTAPLGGRLVARYGAKATLVLSMLLAFAGFTLLAALHTATWEVIAGAFVVNTAVTFGYAALPPLLIEHVAPAETGIANSVNSIARSVGMSLGTAFVITMLTRDLIPGAPVPVPRESQFVLVFAGAAAGTLIAAALIAWGLPRGRRTALTTGEVELEDVLGAAGLDVPTTPAGRPSTARI</sequence>
<feature type="transmembrane region" description="Helical" evidence="5">
    <location>
        <begin position="365"/>
        <end position="388"/>
    </location>
</feature>
<dbReference type="Pfam" id="PF07690">
    <property type="entry name" value="MFS_1"/>
    <property type="match status" value="1"/>
</dbReference>
<feature type="transmembrane region" description="Helical" evidence="5">
    <location>
        <begin position="439"/>
        <end position="462"/>
    </location>
</feature>
<feature type="transmembrane region" description="Helical" evidence="5">
    <location>
        <begin position="49"/>
        <end position="68"/>
    </location>
</feature>
<evidence type="ECO:0000313" key="7">
    <source>
        <dbReference type="EMBL" id="MFC4532954.1"/>
    </source>
</evidence>
<dbReference type="Proteomes" id="UP001596004">
    <property type="component" value="Unassembled WGS sequence"/>
</dbReference>
<feature type="transmembrane region" description="Helical" evidence="5">
    <location>
        <begin position="409"/>
        <end position="427"/>
    </location>
</feature>
<keyword evidence="4 5" id="KW-0472">Membrane</keyword>
<feature type="transmembrane region" description="Helical" evidence="5">
    <location>
        <begin position="223"/>
        <end position="247"/>
    </location>
</feature>
<dbReference type="PANTHER" id="PTHR42718:SF49">
    <property type="entry name" value="EXPORT PROTEIN"/>
    <property type="match status" value="1"/>
</dbReference>
<proteinExistence type="predicted"/>
<dbReference type="Gene3D" id="1.20.1250.20">
    <property type="entry name" value="MFS general substrate transporter like domains"/>
    <property type="match status" value="2"/>
</dbReference>
<gene>
    <name evidence="7" type="ORF">ACFO60_19430</name>
</gene>
<feature type="transmembrane region" description="Helical" evidence="5">
    <location>
        <begin position="12"/>
        <end position="37"/>
    </location>
</feature>
<dbReference type="SUPFAM" id="SSF103473">
    <property type="entry name" value="MFS general substrate transporter"/>
    <property type="match status" value="2"/>
</dbReference>
<feature type="transmembrane region" description="Helical" evidence="5">
    <location>
        <begin position="297"/>
        <end position="327"/>
    </location>
</feature>
<feature type="transmembrane region" description="Helical" evidence="5">
    <location>
        <begin position="166"/>
        <end position="185"/>
    </location>
</feature>
<evidence type="ECO:0000256" key="4">
    <source>
        <dbReference type="ARBA" id="ARBA00023136"/>
    </source>
</evidence>
<protein>
    <submittedName>
        <fullName evidence="7">MFS transporter</fullName>
    </submittedName>
</protein>
<keyword evidence="3 5" id="KW-1133">Transmembrane helix</keyword>
<accession>A0ABV9CKC6</accession>
<feature type="transmembrane region" description="Helical" evidence="5">
    <location>
        <begin position="197"/>
        <end position="217"/>
    </location>
</feature>
<feature type="transmembrane region" description="Helical" evidence="5">
    <location>
        <begin position="339"/>
        <end position="359"/>
    </location>
</feature>
<feature type="transmembrane region" description="Helical" evidence="5">
    <location>
        <begin position="267"/>
        <end position="291"/>
    </location>
</feature>
<evidence type="ECO:0000256" key="3">
    <source>
        <dbReference type="ARBA" id="ARBA00022989"/>
    </source>
</evidence>
<reference evidence="8" key="1">
    <citation type="journal article" date="2019" name="Int. J. Syst. Evol. Microbiol.">
        <title>The Global Catalogue of Microorganisms (GCM) 10K type strain sequencing project: providing services to taxonomists for standard genome sequencing and annotation.</title>
        <authorList>
            <consortium name="The Broad Institute Genomics Platform"/>
            <consortium name="The Broad Institute Genome Sequencing Center for Infectious Disease"/>
            <person name="Wu L."/>
            <person name="Ma J."/>
        </authorList>
    </citation>
    <scope>NUCLEOTIDE SEQUENCE [LARGE SCALE GENOMIC DNA]</scope>
    <source>
        <strain evidence="8">CGMCC 4.7132</strain>
    </source>
</reference>
<comment type="caution">
    <text evidence="7">The sequence shown here is derived from an EMBL/GenBank/DDBJ whole genome shotgun (WGS) entry which is preliminary data.</text>
</comment>
<dbReference type="PROSITE" id="PS50850">
    <property type="entry name" value="MFS"/>
    <property type="match status" value="1"/>
</dbReference>
<feature type="transmembrane region" description="Helical" evidence="5">
    <location>
        <begin position="105"/>
        <end position="125"/>
    </location>
</feature>
<evidence type="ECO:0000259" key="6">
    <source>
        <dbReference type="PROSITE" id="PS50850"/>
    </source>
</evidence>
<dbReference type="InterPro" id="IPR011701">
    <property type="entry name" value="MFS"/>
</dbReference>
<dbReference type="InterPro" id="IPR020846">
    <property type="entry name" value="MFS_dom"/>
</dbReference>
<evidence type="ECO:0000313" key="8">
    <source>
        <dbReference type="Proteomes" id="UP001596004"/>
    </source>
</evidence>
<evidence type="ECO:0000256" key="5">
    <source>
        <dbReference type="SAM" id="Phobius"/>
    </source>
</evidence>
<name>A0ABV9CKC6_9ACTN</name>
<feature type="transmembrane region" description="Helical" evidence="5">
    <location>
        <begin position="80"/>
        <end position="99"/>
    </location>
</feature>
<organism evidence="7 8">
    <name type="scientific">Sphaerisporangium dianthi</name>
    <dbReference type="NCBI Taxonomy" id="1436120"/>
    <lineage>
        <taxon>Bacteria</taxon>
        <taxon>Bacillati</taxon>
        <taxon>Actinomycetota</taxon>
        <taxon>Actinomycetes</taxon>
        <taxon>Streptosporangiales</taxon>
        <taxon>Streptosporangiaceae</taxon>
        <taxon>Sphaerisporangium</taxon>
    </lineage>
</organism>
<dbReference type="EMBL" id="JBHSFP010000012">
    <property type="protein sequence ID" value="MFC4532954.1"/>
    <property type="molecule type" value="Genomic_DNA"/>
</dbReference>